<dbReference type="InterPro" id="IPR007197">
    <property type="entry name" value="rSAM"/>
</dbReference>
<evidence type="ECO:0000256" key="1">
    <source>
        <dbReference type="ARBA" id="ARBA00006100"/>
    </source>
</evidence>
<dbReference type="SFLD" id="SFLDG01082">
    <property type="entry name" value="B12-binding_domain_containing"/>
    <property type="match status" value="1"/>
</dbReference>
<dbReference type="SFLD" id="SFLDS00029">
    <property type="entry name" value="Radical_SAM"/>
    <property type="match status" value="1"/>
</dbReference>
<dbReference type="InterPro" id="IPR006638">
    <property type="entry name" value="Elp3/MiaA/NifB-like_rSAM"/>
</dbReference>
<keyword evidence="3 9" id="KW-0349">Heme</keyword>
<feature type="domain" description="Radical SAM core" evidence="10">
    <location>
        <begin position="1"/>
        <end position="235"/>
    </location>
</feature>
<dbReference type="Gene3D" id="3.20.20.70">
    <property type="entry name" value="Aldolase class I"/>
    <property type="match status" value="1"/>
</dbReference>
<comment type="function">
    <text evidence="9">Probably acts as a heme chaperone, transferring heme to an unknown acceptor. Binds one molecule of heme per monomer, possibly covalently. Binds 1 [4Fe-4S] cluster. The cluster is coordinated with 3 cysteines and an exchangeable S-adenosyl-L-methionine.</text>
</comment>
<comment type="subcellular location">
    <subcellularLocation>
        <location evidence="9">Cytoplasm</location>
    </subcellularLocation>
</comment>
<dbReference type="GO" id="GO:0005737">
    <property type="term" value="C:cytoplasm"/>
    <property type="evidence" value="ECO:0007669"/>
    <property type="project" value="UniProtKB-SubCell"/>
</dbReference>
<accession>A0A934NBI5</accession>
<protein>
    <recommendedName>
        <fullName evidence="2 9">Heme chaperone HemW</fullName>
    </recommendedName>
</protein>
<sequence length="371" mass="40567">MLPFRHLYLHIPFCKHKCGYCDFNAYAGMDRLMPVYVDALLRELEAASAAREFASLQTVYLGGGTPSLLPPALIGRLLARVRELFSIEADAEITLEANPASTDAERLAAWLAGGVNRLSLGVQGFDGQALAVLERRTDGVLARQAFRLARSAGLENISLDLIYAVPFQNRESWLDTVRQASALAPDHLSCYCLSFEPGTLLHKRRSAGVLPEVDADFQWELLDAGDRVLTRSGFKRYEVSSWAQPGRRSRHNQAYWDCRPVYGAGAGAHSYANDGERAWRWWNVVRPREYLAAVTAGNVVAGSEELAPRLAAAERVMLGLRTTSGLVPPSGFDAELAELARAGLVGPGEGGVWAPTRRGLDLHNQIALAVL</sequence>
<dbReference type="SMART" id="SM00729">
    <property type="entry name" value="Elp3"/>
    <property type="match status" value="1"/>
</dbReference>
<comment type="similarity">
    <text evidence="1">Belongs to the anaerobic coproporphyrinogen-III oxidase family. HemW subfamily.</text>
</comment>
<dbReference type="EMBL" id="JAEKNQ010000019">
    <property type="protein sequence ID" value="MBJ7602481.1"/>
    <property type="molecule type" value="Genomic_DNA"/>
</dbReference>
<evidence type="ECO:0000256" key="5">
    <source>
        <dbReference type="ARBA" id="ARBA00022723"/>
    </source>
</evidence>
<evidence type="ECO:0000256" key="6">
    <source>
        <dbReference type="ARBA" id="ARBA00023004"/>
    </source>
</evidence>
<dbReference type="Pfam" id="PF04055">
    <property type="entry name" value="Radical_SAM"/>
    <property type="match status" value="1"/>
</dbReference>
<gene>
    <name evidence="11" type="primary">hemW</name>
    <name evidence="11" type="ORF">JF888_04700</name>
</gene>
<evidence type="ECO:0000256" key="2">
    <source>
        <dbReference type="ARBA" id="ARBA00017228"/>
    </source>
</evidence>
<dbReference type="GO" id="GO:0046872">
    <property type="term" value="F:metal ion binding"/>
    <property type="evidence" value="ECO:0007669"/>
    <property type="project" value="UniProtKB-UniRule"/>
</dbReference>
<keyword evidence="5 9" id="KW-0479">Metal-binding</keyword>
<dbReference type="PANTHER" id="PTHR13932">
    <property type="entry name" value="COPROPORPHYRINIGEN III OXIDASE"/>
    <property type="match status" value="1"/>
</dbReference>
<dbReference type="PANTHER" id="PTHR13932:SF5">
    <property type="entry name" value="RADICAL S-ADENOSYL METHIONINE DOMAIN-CONTAINING PROTEIN 1, MITOCHONDRIAL"/>
    <property type="match status" value="1"/>
</dbReference>
<dbReference type="InterPro" id="IPR058240">
    <property type="entry name" value="rSAM_sf"/>
</dbReference>
<evidence type="ECO:0000313" key="11">
    <source>
        <dbReference type="EMBL" id="MBJ7602481.1"/>
    </source>
</evidence>
<dbReference type="SFLD" id="SFLDF00562">
    <property type="entry name" value="HemN-like__clustered_with_heat"/>
    <property type="match status" value="1"/>
</dbReference>
<dbReference type="SFLD" id="SFLDF00288">
    <property type="entry name" value="HemN-like__clustered_with_nucl"/>
    <property type="match status" value="1"/>
</dbReference>
<dbReference type="InterPro" id="IPR004559">
    <property type="entry name" value="HemW-like"/>
</dbReference>
<dbReference type="GO" id="GO:0051539">
    <property type="term" value="F:4 iron, 4 sulfur cluster binding"/>
    <property type="evidence" value="ECO:0007669"/>
    <property type="project" value="UniProtKB-UniRule"/>
</dbReference>
<keyword evidence="9" id="KW-0963">Cytoplasm</keyword>
<dbReference type="InterPro" id="IPR013785">
    <property type="entry name" value="Aldolase_TIM"/>
</dbReference>
<dbReference type="Proteomes" id="UP000620075">
    <property type="component" value="Unassembled WGS sequence"/>
</dbReference>
<keyword evidence="7 9" id="KW-0411">Iron-sulfur</keyword>
<evidence type="ECO:0000256" key="9">
    <source>
        <dbReference type="RuleBase" id="RU364116"/>
    </source>
</evidence>
<dbReference type="NCBIfam" id="TIGR00539">
    <property type="entry name" value="hemN_rel"/>
    <property type="match status" value="1"/>
</dbReference>
<comment type="caution">
    <text evidence="11">The sequence shown here is derived from an EMBL/GenBank/DDBJ whole genome shotgun (WGS) entry which is preliminary data.</text>
</comment>
<dbReference type="SUPFAM" id="SSF102114">
    <property type="entry name" value="Radical SAM enzymes"/>
    <property type="match status" value="1"/>
</dbReference>
<evidence type="ECO:0000313" key="12">
    <source>
        <dbReference type="Proteomes" id="UP000620075"/>
    </source>
</evidence>
<evidence type="ECO:0000256" key="3">
    <source>
        <dbReference type="ARBA" id="ARBA00022617"/>
    </source>
</evidence>
<dbReference type="InterPro" id="IPR034505">
    <property type="entry name" value="Coproporphyrinogen-III_oxidase"/>
</dbReference>
<dbReference type="AlphaFoldDB" id="A0A934NBI5"/>
<dbReference type="RefSeq" id="WP_338177012.1">
    <property type="nucleotide sequence ID" value="NZ_JAEKNQ010000019.1"/>
</dbReference>
<organism evidence="11 12">
    <name type="scientific">Candidatus Dormiibacter inghamiae</name>
    <dbReference type="NCBI Taxonomy" id="3127013"/>
    <lineage>
        <taxon>Bacteria</taxon>
        <taxon>Bacillati</taxon>
        <taxon>Candidatus Dormiibacterota</taxon>
        <taxon>Candidatus Dormibacteria</taxon>
        <taxon>Candidatus Dormibacterales</taxon>
        <taxon>Candidatus Dormibacteraceae</taxon>
        <taxon>Candidatus Dormiibacter</taxon>
    </lineage>
</organism>
<dbReference type="GO" id="GO:0006779">
    <property type="term" value="P:porphyrin-containing compound biosynthetic process"/>
    <property type="evidence" value="ECO:0007669"/>
    <property type="project" value="InterPro"/>
</dbReference>
<dbReference type="PROSITE" id="PS51918">
    <property type="entry name" value="RADICAL_SAM"/>
    <property type="match status" value="1"/>
</dbReference>
<keyword evidence="8 9" id="KW-0143">Chaperone</keyword>
<keyword evidence="9" id="KW-0004">4Fe-4S</keyword>
<proteinExistence type="inferred from homology"/>
<evidence type="ECO:0000256" key="4">
    <source>
        <dbReference type="ARBA" id="ARBA00022691"/>
    </source>
</evidence>
<dbReference type="GO" id="GO:0004109">
    <property type="term" value="F:coproporphyrinogen oxidase activity"/>
    <property type="evidence" value="ECO:0007669"/>
    <property type="project" value="InterPro"/>
</dbReference>
<keyword evidence="6 9" id="KW-0408">Iron</keyword>
<evidence type="ECO:0000259" key="10">
    <source>
        <dbReference type="PROSITE" id="PS51918"/>
    </source>
</evidence>
<evidence type="ECO:0000256" key="8">
    <source>
        <dbReference type="ARBA" id="ARBA00023186"/>
    </source>
</evidence>
<keyword evidence="4 9" id="KW-0949">S-adenosyl-L-methionine</keyword>
<evidence type="ECO:0000256" key="7">
    <source>
        <dbReference type="ARBA" id="ARBA00023014"/>
    </source>
</evidence>
<reference evidence="11 12" key="1">
    <citation type="submission" date="2020-10" db="EMBL/GenBank/DDBJ databases">
        <title>Ca. Dormibacterota MAGs.</title>
        <authorList>
            <person name="Montgomery K."/>
        </authorList>
    </citation>
    <scope>NUCLEOTIDE SEQUENCE [LARGE SCALE GENOMIC DNA]</scope>
    <source>
        <strain evidence="11">SC8811_S16_3</strain>
    </source>
</reference>
<dbReference type="CDD" id="cd01335">
    <property type="entry name" value="Radical_SAM"/>
    <property type="match status" value="1"/>
</dbReference>
<name>A0A934NBI5_9BACT</name>
<dbReference type="SFLD" id="SFLDG01065">
    <property type="entry name" value="anaerobic_coproporphyrinogen-I"/>
    <property type="match status" value="1"/>
</dbReference>